<name>A0AAU8JCG9_9CYAN</name>
<organism evidence="2">
    <name type="scientific">Planktothricoides raciborskii GIHE-MW2</name>
    <dbReference type="NCBI Taxonomy" id="2792601"/>
    <lineage>
        <taxon>Bacteria</taxon>
        <taxon>Bacillati</taxon>
        <taxon>Cyanobacteriota</taxon>
        <taxon>Cyanophyceae</taxon>
        <taxon>Oscillatoriophycideae</taxon>
        <taxon>Oscillatoriales</taxon>
        <taxon>Oscillatoriaceae</taxon>
        <taxon>Planktothricoides</taxon>
    </lineage>
</organism>
<keyword evidence="1" id="KW-0812">Transmembrane</keyword>
<feature type="transmembrane region" description="Helical" evidence="1">
    <location>
        <begin position="12"/>
        <end position="33"/>
    </location>
</feature>
<proteinExistence type="predicted"/>
<feature type="transmembrane region" description="Helical" evidence="1">
    <location>
        <begin position="53"/>
        <end position="75"/>
    </location>
</feature>
<evidence type="ECO:0000256" key="1">
    <source>
        <dbReference type="SAM" id="Phobius"/>
    </source>
</evidence>
<accession>A0AAU8JCG9</accession>
<keyword evidence="1" id="KW-1133">Transmembrane helix</keyword>
<dbReference type="AlphaFoldDB" id="A0AAU8JCG9"/>
<gene>
    <name evidence="2" type="ORF">ABWT76_005221</name>
</gene>
<reference evidence="2" key="1">
    <citation type="submission" date="2024-07" db="EMBL/GenBank/DDBJ databases">
        <authorList>
            <person name="Kim Y.J."/>
            <person name="Jeong J.Y."/>
        </authorList>
    </citation>
    <scope>NUCLEOTIDE SEQUENCE</scope>
    <source>
        <strain evidence="2">GIHE-MW2</strain>
    </source>
</reference>
<dbReference type="RefSeq" id="WP_054467276.1">
    <property type="nucleotide sequence ID" value="NZ_CP159837.1"/>
</dbReference>
<dbReference type="EMBL" id="CP159837">
    <property type="protein sequence ID" value="XCM36460.1"/>
    <property type="molecule type" value="Genomic_DNA"/>
</dbReference>
<evidence type="ECO:0000313" key="2">
    <source>
        <dbReference type="EMBL" id="XCM36460.1"/>
    </source>
</evidence>
<protein>
    <submittedName>
        <fullName evidence="2">Uncharacterized protein</fullName>
    </submittedName>
</protein>
<keyword evidence="1" id="KW-0472">Membrane</keyword>
<sequence length="114" mass="12536">MKWTAIAPILLPTIKIISTLLISGAIILEAWNLTSNFIDQSPPDILKMDTFKWVIILAQFALISHFIEAIIAGFAAKSQGKNPLKSALYTFFVGTVGLLEVLNRLHPSGVENPF</sequence>